<feature type="binding site" evidence="7">
    <location>
        <position position="315"/>
    </location>
    <ligand>
        <name>Cu cation</name>
        <dbReference type="ChEBI" id="CHEBI:23378"/>
        <label>B</label>
    </ligand>
</feature>
<comment type="caution">
    <text evidence="13">The sequence shown here is derived from an EMBL/GenBank/DDBJ whole genome shotgun (WGS) entry which is preliminary data.</text>
</comment>
<keyword evidence="2 7" id="KW-0479">Metal-binding</keyword>
<feature type="binding site" evidence="7">
    <location>
        <position position="184"/>
    </location>
    <ligand>
        <name>Cu cation</name>
        <dbReference type="ChEBI" id="CHEBI:23378"/>
        <label>A</label>
    </ligand>
</feature>
<evidence type="ECO:0000256" key="9">
    <source>
        <dbReference type="PIRSR" id="PIRSR000290-3"/>
    </source>
</evidence>
<dbReference type="InterPro" id="IPR008922">
    <property type="entry name" value="Di-copper_centre_dom_sf"/>
</dbReference>
<feature type="binding site" evidence="7">
    <location>
        <position position="193"/>
    </location>
    <ligand>
        <name>Cu cation</name>
        <dbReference type="ChEBI" id="CHEBI:23378"/>
        <label>A</label>
    </ligand>
</feature>
<evidence type="ECO:0000256" key="1">
    <source>
        <dbReference type="ARBA" id="ARBA00009928"/>
    </source>
</evidence>
<comment type="similarity">
    <text evidence="1">Belongs to the tyrosinase family.</text>
</comment>
<feature type="binding site" evidence="7">
    <location>
        <position position="349"/>
    </location>
    <ligand>
        <name>Cu cation</name>
        <dbReference type="ChEBI" id="CHEBI:23378"/>
        <label>B</label>
    </ligand>
</feature>
<dbReference type="Pfam" id="PF12143">
    <property type="entry name" value="PPO1_KFDV"/>
    <property type="match status" value="1"/>
</dbReference>
<dbReference type="GO" id="GO:0046872">
    <property type="term" value="F:metal ion binding"/>
    <property type="evidence" value="ECO:0007669"/>
    <property type="project" value="UniProtKB-KW"/>
</dbReference>
<dbReference type="OrthoDB" id="6132182at2759"/>
<feature type="disulfide bond" evidence="8">
    <location>
        <begin position="97"/>
        <end position="164"/>
    </location>
</feature>
<feature type="binding site" evidence="7">
    <location>
        <position position="163"/>
    </location>
    <ligand>
        <name>Cu cation</name>
        <dbReference type="ChEBI" id="CHEBI:23378"/>
        <label>A</label>
    </ligand>
</feature>
<dbReference type="SUPFAM" id="SSF48056">
    <property type="entry name" value="Di-copper centre-containing domain"/>
    <property type="match status" value="1"/>
</dbReference>
<evidence type="ECO:0000256" key="3">
    <source>
        <dbReference type="ARBA" id="ARBA00022784"/>
    </source>
</evidence>
<evidence type="ECO:0000256" key="4">
    <source>
        <dbReference type="ARBA" id="ARBA00023002"/>
    </source>
</evidence>
<evidence type="ECO:0000313" key="13">
    <source>
        <dbReference type="EMBL" id="CAD6232439.1"/>
    </source>
</evidence>
<keyword evidence="14" id="KW-1185">Reference proteome</keyword>
<dbReference type="Proteomes" id="UP000604825">
    <property type="component" value="Unassembled WGS sequence"/>
</dbReference>
<dbReference type="EMBL" id="CAJGYO010000005">
    <property type="protein sequence ID" value="CAD6232439.1"/>
    <property type="molecule type" value="Genomic_DNA"/>
</dbReference>
<dbReference type="GO" id="GO:0004097">
    <property type="term" value="F:catechol oxidase activity"/>
    <property type="evidence" value="ECO:0007669"/>
    <property type="project" value="InterPro"/>
</dbReference>
<evidence type="ECO:0000259" key="12">
    <source>
        <dbReference type="PROSITE" id="PS00498"/>
    </source>
</evidence>
<evidence type="ECO:0000256" key="6">
    <source>
        <dbReference type="ARBA" id="ARBA00023157"/>
    </source>
</evidence>
<evidence type="ECO:0000256" key="10">
    <source>
        <dbReference type="SAM" id="SignalP"/>
    </source>
</evidence>
<dbReference type="InterPro" id="IPR022740">
    <property type="entry name" value="Polyphenol_oxidase_C"/>
</dbReference>
<evidence type="ECO:0000256" key="5">
    <source>
        <dbReference type="ARBA" id="ARBA00023008"/>
    </source>
</evidence>
<comment type="cofactor">
    <cofactor evidence="7">
        <name>Cu(2+)</name>
        <dbReference type="ChEBI" id="CHEBI:29036"/>
    </cofactor>
    <text evidence="7">Binds 2 copper ions per subunit.</text>
</comment>
<sequence length="572" mass="63921">MAGSNGTRLALGILLCCALASTVIITRPCTYTLSRTILAATGLNPLLIYCAKDGSEARLSQGDDANEPGGGGRPIVTDVLSCGDSKLPPHALPPFQCCPQTPASDTRVTNFTFPDPAEPLRRRRPAHDASAAEDMAKYERAVALMKALPESDPRSFYQQSRIHCAYCTGAYRQAGSPELPVQIHFSWLFFPFHRAYVYFFERVAAKLLGDPGFTVPFWSWDVPEGMRIPPAFADEASPLYDPIRNPRHAPPRVVDLDYSHADKNYTDEQHIQLNLRTMYKQMITNAPLPSLFHGQPYRAGDRQRPGVGTVEQRPHNTLHVWTGDISQPNHENMGTYYSAARDPIFYLHHPNSDRLWMVWLELDLDLDDDSDRPRHSDFTDPDWLDSSFLFYDEDARLVRVTVRDMLDMGRLRYTYAEVDMPWLKARPLVTPRGTGPPHRLKSVSVRFPVWLDAAVTAQVRRTGKPRSQQEEEVLVVEGIEAYSADFVKFDVYMNAVDHEKVGPGGREVAGSFVSLKHPGGGGELAVQTSMRVALNELLQDLGAEGDDSVTVTLVPVEGRVRIGGLKIVYMTE</sequence>
<keyword evidence="10" id="KW-0732">Signal</keyword>
<feature type="domain" description="Tyrosinase copper-binding" evidence="11">
    <location>
        <begin position="184"/>
        <end position="201"/>
    </location>
</feature>
<dbReference type="InterPro" id="IPR016213">
    <property type="entry name" value="Polyphenol_oxidase"/>
</dbReference>
<keyword evidence="4" id="KW-0560">Oxidoreductase</keyword>
<feature type="chain" id="PRO_5032814780" description="Tyrosinase copper-binding domain-containing protein" evidence="10">
    <location>
        <begin position="26"/>
        <end position="572"/>
    </location>
</feature>
<dbReference type="PIRSF" id="PIRSF000290">
    <property type="entry name" value="PPO_plant"/>
    <property type="match status" value="1"/>
</dbReference>
<keyword evidence="6 8" id="KW-1015">Disulfide bond</keyword>
<keyword evidence="5 7" id="KW-0186">Copper</keyword>
<dbReference type="InterPro" id="IPR002227">
    <property type="entry name" value="Tyrosinase_Cu-bd"/>
</dbReference>
<feature type="signal peptide" evidence="10">
    <location>
        <begin position="1"/>
        <end position="25"/>
    </location>
</feature>
<dbReference type="InterPro" id="IPR050316">
    <property type="entry name" value="Tyrosinase/Hemocyanin"/>
</dbReference>
<evidence type="ECO:0000256" key="2">
    <source>
        <dbReference type="ARBA" id="ARBA00022723"/>
    </source>
</evidence>
<feature type="domain" description="Tyrosinase copper-binding" evidence="12">
    <location>
        <begin position="342"/>
        <end position="353"/>
    </location>
</feature>
<accession>A0A811NZK3</accession>
<reference evidence="13" key="1">
    <citation type="submission" date="2020-10" db="EMBL/GenBank/DDBJ databases">
        <authorList>
            <person name="Han B."/>
            <person name="Lu T."/>
            <person name="Zhao Q."/>
            <person name="Huang X."/>
            <person name="Zhao Y."/>
        </authorList>
    </citation>
    <scope>NUCLEOTIDE SEQUENCE</scope>
</reference>
<feature type="cross-link" description="2'-(S-cysteinyl)-histidine (Cys-His)" evidence="9">
    <location>
        <begin position="167"/>
        <end position="184"/>
    </location>
</feature>
<gene>
    <name evidence="13" type="ORF">NCGR_LOCUS22124</name>
</gene>
<dbReference type="PANTHER" id="PTHR11474:SF100">
    <property type="entry name" value="POLYPHENOL OXIDASE FAMILY PROTEIN-RELATED"/>
    <property type="match status" value="1"/>
</dbReference>
<keyword evidence="3" id="KW-0883">Thioether bond</keyword>
<dbReference type="PROSITE" id="PS00497">
    <property type="entry name" value="TYROSINASE_1"/>
    <property type="match status" value="1"/>
</dbReference>
<dbReference type="PANTHER" id="PTHR11474">
    <property type="entry name" value="TYROSINASE FAMILY MEMBER"/>
    <property type="match status" value="1"/>
</dbReference>
<name>A0A811NZK3_9POAL</name>
<dbReference type="InterPro" id="IPR022739">
    <property type="entry name" value="Polyphenol_oxidase_cen"/>
</dbReference>
<dbReference type="Gene3D" id="1.10.1280.10">
    <property type="entry name" value="Di-copper center containing domain from catechol oxidase"/>
    <property type="match status" value="1"/>
</dbReference>
<proteinExistence type="inferred from homology"/>
<dbReference type="Pfam" id="PF12142">
    <property type="entry name" value="PPO1_DWL"/>
    <property type="match status" value="1"/>
</dbReference>
<protein>
    <recommendedName>
        <fullName evidence="11 12">Tyrosinase copper-binding domain-containing protein</fullName>
    </recommendedName>
</protein>
<dbReference type="PROSITE" id="PS00498">
    <property type="entry name" value="TYROSINASE_2"/>
    <property type="match status" value="1"/>
</dbReference>
<evidence type="ECO:0000313" key="14">
    <source>
        <dbReference type="Proteomes" id="UP000604825"/>
    </source>
</evidence>
<dbReference type="AlphaFoldDB" id="A0A811NZK3"/>
<feature type="disulfide bond" evidence="8">
    <location>
        <begin position="82"/>
        <end position="98"/>
    </location>
</feature>
<organism evidence="13 14">
    <name type="scientific">Miscanthus lutarioriparius</name>
    <dbReference type="NCBI Taxonomy" id="422564"/>
    <lineage>
        <taxon>Eukaryota</taxon>
        <taxon>Viridiplantae</taxon>
        <taxon>Streptophyta</taxon>
        <taxon>Embryophyta</taxon>
        <taxon>Tracheophyta</taxon>
        <taxon>Spermatophyta</taxon>
        <taxon>Magnoliopsida</taxon>
        <taxon>Liliopsida</taxon>
        <taxon>Poales</taxon>
        <taxon>Poaceae</taxon>
        <taxon>PACMAD clade</taxon>
        <taxon>Panicoideae</taxon>
        <taxon>Andropogonodae</taxon>
        <taxon>Andropogoneae</taxon>
        <taxon>Saccharinae</taxon>
        <taxon>Miscanthus</taxon>
    </lineage>
</organism>
<dbReference type="Pfam" id="PF00264">
    <property type="entry name" value="Tyrosinase"/>
    <property type="match status" value="1"/>
</dbReference>
<evidence type="ECO:0000259" key="11">
    <source>
        <dbReference type="PROSITE" id="PS00497"/>
    </source>
</evidence>
<evidence type="ECO:0000256" key="8">
    <source>
        <dbReference type="PIRSR" id="PIRSR000290-2"/>
    </source>
</evidence>
<dbReference type="GO" id="GO:0046148">
    <property type="term" value="P:pigment biosynthetic process"/>
    <property type="evidence" value="ECO:0007669"/>
    <property type="project" value="InterPro"/>
</dbReference>
<dbReference type="PRINTS" id="PR00092">
    <property type="entry name" value="TYROSINASE"/>
</dbReference>
<feature type="binding site" evidence="7">
    <location>
        <position position="319"/>
    </location>
    <ligand>
        <name>Cu cation</name>
        <dbReference type="ChEBI" id="CHEBI:23378"/>
        <label>B</label>
    </ligand>
</feature>
<evidence type="ECO:0000256" key="7">
    <source>
        <dbReference type="PIRSR" id="PIRSR000290-1"/>
    </source>
</evidence>